<keyword evidence="1 2" id="KW-0238">DNA-binding</keyword>
<keyword evidence="5" id="KW-1185">Reference proteome</keyword>
<comment type="caution">
    <text evidence="4">The sequence shown here is derived from an EMBL/GenBank/DDBJ whole genome shotgun (WGS) entry which is preliminary data.</text>
</comment>
<sequence>MDIRVRKTKQALTAALFERLATQPIDSITVTALCQTAKISRRTFYIHYEHVTDIFEDYQLRLAEQVANSLSGPHLDASTLIATFDHILMTNFSGFKYLCLNQQQHQLVDQLQQMLFETLYDTLPKSQKTPANQLVLTSLAAGVMQTYIYWFNHDQALTYALVTKTNQALIHANLTLLENN</sequence>
<reference evidence="4 5" key="1">
    <citation type="journal article" date="2023" name="Int. J. Syst. Evol. Microbiol.">
        <title>Lactiplantibacillus brownii sp. nov., a novel psychrotolerant species isolated from sauerkraut.</title>
        <authorList>
            <person name="Heng Y.C."/>
            <person name="Silvaraju S."/>
            <person name="Lee J.K.Y."/>
            <person name="Kittelmann S."/>
        </authorList>
    </citation>
    <scope>NUCLEOTIDE SEQUENCE [LARGE SCALE GENOMIC DNA]</scope>
    <source>
        <strain evidence="4 5">WILCCON 0030</strain>
    </source>
</reference>
<organism evidence="4 5">
    <name type="scientific">Lactiplantibacillus brownii</name>
    <dbReference type="NCBI Taxonomy" id="3069269"/>
    <lineage>
        <taxon>Bacteria</taxon>
        <taxon>Bacillati</taxon>
        <taxon>Bacillota</taxon>
        <taxon>Bacilli</taxon>
        <taxon>Lactobacillales</taxon>
        <taxon>Lactobacillaceae</taxon>
        <taxon>Lactiplantibacillus</taxon>
    </lineage>
</organism>
<evidence type="ECO:0000313" key="5">
    <source>
        <dbReference type="Proteomes" id="UP001227831"/>
    </source>
</evidence>
<dbReference type="Gene3D" id="1.10.357.10">
    <property type="entry name" value="Tetracycline Repressor, domain 2"/>
    <property type="match status" value="1"/>
</dbReference>
<dbReference type="InterPro" id="IPR009057">
    <property type="entry name" value="Homeodomain-like_sf"/>
</dbReference>
<gene>
    <name evidence="4" type="ORF">RA086_12065</name>
</gene>
<protein>
    <submittedName>
        <fullName evidence="4">TetR/AcrR family transcriptional regulator</fullName>
    </submittedName>
</protein>
<name>A0ABU1ABN2_9LACO</name>
<dbReference type="PANTHER" id="PTHR43479:SF7">
    <property type="entry name" value="TETR-FAMILY TRANSCRIPTIONAL REGULATOR"/>
    <property type="match status" value="1"/>
</dbReference>
<dbReference type="Proteomes" id="UP001227831">
    <property type="component" value="Unassembled WGS sequence"/>
</dbReference>
<accession>A0ABU1ABN2</accession>
<feature type="domain" description="HTH tetR-type" evidence="3">
    <location>
        <begin position="6"/>
        <end position="66"/>
    </location>
</feature>
<dbReference type="InterPro" id="IPR001647">
    <property type="entry name" value="HTH_TetR"/>
</dbReference>
<dbReference type="RefSeq" id="WP_308704032.1">
    <property type="nucleotide sequence ID" value="NZ_AP027463.1"/>
</dbReference>
<evidence type="ECO:0000256" key="2">
    <source>
        <dbReference type="PROSITE-ProRule" id="PRU00335"/>
    </source>
</evidence>
<feature type="DNA-binding region" description="H-T-H motif" evidence="2">
    <location>
        <begin position="29"/>
        <end position="48"/>
    </location>
</feature>
<dbReference type="EMBL" id="JAVCWF010000001">
    <property type="protein sequence ID" value="MDQ7938344.1"/>
    <property type="molecule type" value="Genomic_DNA"/>
</dbReference>
<dbReference type="InterPro" id="IPR050624">
    <property type="entry name" value="HTH-type_Tx_Regulator"/>
</dbReference>
<evidence type="ECO:0000313" key="4">
    <source>
        <dbReference type="EMBL" id="MDQ7938344.1"/>
    </source>
</evidence>
<evidence type="ECO:0000259" key="3">
    <source>
        <dbReference type="PROSITE" id="PS50977"/>
    </source>
</evidence>
<proteinExistence type="predicted"/>
<dbReference type="PROSITE" id="PS50977">
    <property type="entry name" value="HTH_TETR_2"/>
    <property type="match status" value="1"/>
</dbReference>
<evidence type="ECO:0000256" key="1">
    <source>
        <dbReference type="ARBA" id="ARBA00023125"/>
    </source>
</evidence>
<dbReference type="PANTHER" id="PTHR43479">
    <property type="entry name" value="ACREF/ENVCD OPERON REPRESSOR-RELATED"/>
    <property type="match status" value="1"/>
</dbReference>
<dbReference type="SUPFAM" id="SSF46689">
    <property type="entry name" value="Homeodomain-like"/>
    <property type="match status" value="1"/>
</dbReference>